<dbReference type="SUPFAM" id="SSF53335">
    <property type="entry name" value="S-adenosyl-L-methionine-dependent methyltransferases"/>
    <property type="match status" value="1"/>
</dbReference>
<dbReference type="GO" id="GO:0032259">
    <property type="term" value="P:methylation"/>
    <property type="evidence" value="ECO:0007669"/>
    <property type="project" value="UniProtKB-KW"/>
</dbReference>
<dbReference type="Gene3D" id="3.40.50.150">
    <property type="entry name" value="Vaccinia Virus protein VP39"/>
    <property type="match status" value="1"/>
</dbReference>
<keyword evidence="8" id="KW-0539">Nucleus</keyword>
<evidence type="ECO:0000313" key="11">
    <source>
        <dbReference type="RefSeq" id="XP_014665437.1"/>
    </source>
</evidence>
<evidence type="ECO:0000256" key="9">
    <source>
        <dbReference type="ARBA" id="ARBA00038126"/>
    </source>
</evidence>
<dbReference type="PANTHER" id="PTHR14614:SF39">
    <property type="entry name" value="HISTIDINE PROTEIN METHYLTRANSFERASE 1 HOMOLOG"/>
    <property type="match status" value="1"/>
</dbReference>
<evidence type="ECO:0000313" key="12">
    <source>
        <dbReference type="RefSeq" id="XP_014665517.1"/>
    </source>
</evidence>
<evidence type="ECO:0000256" key="2">
    <source>
        <dbReference type="ARBA" id="ARBA00004496"/>
    </source>
</evidence>
<dbReference type="RefSeq" id="XP_014665437.1">
    <property type="nucleotide sequence ID" value="XM_014809951.1"/>
</dbReference>
<dbReference type="Pfam" id="PF10294">
    <property type="entry name" value="Methyltransf_16"/>
    <property type="match status" value="1"/>
</dbReference>
<reference evidence="11 12" key="1">
    <citation type="submission" date="2025-05" db="UniProtKB">
        <authorList>
            <consortium name="RefSeq"/>
        </authorList>
    </citation>
    <scope>IDENTIFICATION</scope>
</reference>
<sequence>MSGFKFNFITDDDGDGDSASDKNLGLGAGAVICEQSKDRDALIELKREGSDGGGDSGAPCIRPAKKLTFNDDLVQAICKNVYQVETLTVCGAEYVHRVTSDEEVASSALRESVTQDSDIIPLVYEGGLKIWECSLDLVEYLASSDVDFAGANVLELGCGAALPGIHALGQGASVVFQDYNAEVLELVTIPNVVNNTPDDDDDRVAALPGRCQFWAGDWGALERKWKELQLRFDVILTSETIYSEAAQPHLYSLIKAVLKPAGAAYVAAKVHYFGVGGGTRQFVHLVEEDGAFNVTTCFATESGLRREILMMRWKTAGAT</sequence>
<evidence type="ECO:0000256" key="6">
    <source>
        <dbReference type="ARBA" id="ARBA00022679"/>
    </source>
</evidence>
<evidence type="ECO:0000256" key="3">
    <source>
        <dbReference type="ARBA" id="ARBA00012533"/>
    </source>
</evidence>
<evidence type="ECO:0000256" key="5">
    <source>
        <dbReference type="ARBA" id="ARBA00022603"/>
    </source>
</evidence>
<dbReference type="InterPro" id="IPR029063">
    <property type="entry name" value="SAM-dependent_MTases_sf"/>
</dbReference>
<evidence type="ECO:0000256" key="7">
    <source>
        <dbReference type="ARBA" id="ARBA00022691"/>
    </source>
</evidence>
<proteinExistence type="inferred from homology"/>
<comment type="subcellular location">
    <subcellularLocation>
        <location evidence="2">Cytoplasm</location>
    </subcellularLocation>
    <subcellularLocation>
        <location evidence="1">Nucleus</location>
    </subcellularLocation>
</comment>
<gene>
    <name evidence="11 12" type="primary">LOC106807545</name>
</gene>
<protein>
    <recommendedName>
        <fullName evidence="3">protein-histidine N-methyltransferase</fullName>
        <ecNumber evidence="3">2.1.1.85</ecNumber>
    </recommendedName>
</protein>
<keyword evidence="6" id="KW-0808">Transferase</keyword>
<organism evidence="10 11">
    <name type="scientific">Priapulus caudatus</name>
    <name type="common">Priapulid worm</name>
    <dbReference type="NCBI Taxonomy" id="37621"/>
    <lineage>
        <taxon>Eukaryota</taxon>
        <taxon>Metazoa</taxon>
        <taxon>Ecdysozoa</taxon>
        <taxon>Scalidophora</taxon>
        <taxon>Priapulida</taxon>
        <taxon>Priapulimorpha</taxon>
        <taxon>Priapulimorphida</taxon>
        <taxon>Priapulidae</taxon>
        <taxon>Priapulus</taxon>
    </lineage>
</organism>
<dbReference type="EC" id="2.1.1.85" evidence="3"/>
<dbReference type="Proteomes" id="UP000695022">
    <property type="component" value="Unplaced"/>
</dbReference>
<evidence type="ECO:0000313" key="10">
    <source>
        <dbReference type="Proteomes" id="UP000695022"/>
    </source>
</evidence>
<keyword evidence="10" id="KW-1185">Reference proteome</keyword>
<comment type="similarity">
    <text evidence="9">Belongs to the methyltransferase superfamily. METTL18 family.</text>
</comment>
<dbReference type="GeneID" id="106807545"/>
<name>A0ABM1DZR6_PRICU</name>
<keyword evidence="4" id="KW-0963">Cytoplasm</keyword>
<dbReference type="GO" id="GO:0008168">
    <property type="term" value="F:methyltransferase activity"/>
    <property type="evidence" value="ECO:0007669"/>
    <property type="project" value="UniProtKB-KW"/>
</dbReference>
<evidence type="ECO:0000256" key="1">
    <source>
        <dbReference type="ARBA" id="ARBA00004123"/>
    </source>
</evidence>
<evidence type="ECO:0000256" key="4">
    <source>
        <dbReference type="ARBA" id="ARBA00022490"/>
    </source>
</evidence>
<dbReference type="RefSeq" id="XP_014665517.1">
    <property type="nucleotide sequence ID" value="XM_014810031.1"/>
</dbReference>
<accession>A0ABM1DZR6</accession>
<dbReference type="InterPro" id="IPR019410">
    <property type="entry name" value="Methyltransf_16"/>
</dbReference>
<dbReference type="PANTHER" id="PTHR14614">
    <property type="entry name" value="HEPATOCELLULAR CARCINOMA-ASSOCIATED ANTIGEN"/>
    <property type="match status" value="1"/>
</dbReference>
<keyword evidence="7" id="KW-0949">S-adenosyl-L-methionine</keyword>
<keyword evidence="5 11" id="KW-0489">Methyltransferase</keyword>
<evidence type="ECO:0000256" key="8">
    <source>
        <dbReference type="ARBA" id="ARBA00023242"/>
    </source>
</evidence>